<keyword evidence="2" id="KW-1185">Reference proteome</keyword>
<comment type="caution">
    <text evidence="1">The sequence shown here is derived from an EMBL/GenBank/DDBJ whole genome shotgun (WGS) entry which is preliminary data.</text>
</comment>
<dbReference type="Proteomes" id="UP000265520">
    <property type="component" value="Unassembled WGS sequence"/>
</dbReference>
<dbReference type="AlphaFoldDB" id="A0A392SPY5"/>
<dbReference type="EMBL" id="LXQA010421206">
    <property type="protein sequence ID" value="MCI50739.1"/>
    <property type="molecule type" value="Genomic_DNA"/>
</dbReference>
<name>A0A392SPY5_9FABA</name>
<proteinExistence type="predicted"/>
<protein>
    <submittedName>
        <fullName evidence="1">Uncharacterized protein</fullName>
    </submittedName>
</protein>
<evidence type="ECO:0000313" key="1">
    <source>
        <dbReference type="EMBL" id="MCI50739.1"/>
    </source>
</evidence>
<evidence type="ECO:0000313" key="2">
    <source>
        <dbReference type="Proteomes" id="UP000265520"/>
    </source>
</evidence>
<accession>A0A392SPY5</accession>
<organism evidence="1 2">
    <name type="scientific">Trifolium medium</name>
    <dbReference type="NCBI Taxonomy" id="97028"/>
    <lineage>
        <taxon>Eukaryota</taxon>
        <taxon>Viridiplantae</taxon>
        <taxon>Streptophyta</taxon>
        <taxon>Embryophyta</taxon>
        <taxon>Tracheophyta</taxon>
        <taxon>Spermatophyta</taxon>
        <taxon>Magnoliopsida</taxon>
        <taxon>eudicotyledons</taxon>
        <taxon>Gunneridae</taxon>
        <taxon>Pentapetalae</taxon>
        <taxon>rosids</taxon>
        <taxon>fabids</taxon>
        <taxon>Fabales</taxon>
        <taxon>Fabaceae</taxon>
        <taxon>Papilionoideae</taxon>
        <taxon>50 kb inversion clade</taxon>
        <taxon>NPAAA clade</taxon>
        <taxon>Hologalegina</taxon>
        <taxon>IRL clade</taxon>
        <taxon>Trifolieae</taxon>
        <taxon>Trifolium</taxon>
    </lineage>
</organism>
<sequence>MPTFTTTTTSDLQHLLIVFVTLKLHPQFLNNQAVLQFVN</sequence>
<reference evidence="1 2" key="1">
    <citation type="journal article" date="2018" name="Front. Plant Sci.">
        <title>Red Clover (Trifolium pratense) and Zigzag Clover (T. medium) - A Picture of Genomic Similarities and Differences.</title>
        <authorList>
            <person name="Dluhosova J."/>
            <person name="Istvanek J."/>
            <person name="Nedelnik J."/>
            <person name="Repkova J."/>
        </authorList>
    </citation>
    <scope>NUCLEOTIDE SEQUENCE [LARGE SCALE GENOMIC DNA]</scope>
    <source>
        <strain evidence="2">cv. 10/8</strain>
        <tissue evidence="1">Leaf</tissue>
    </source>
</reference>
<feature type="non-terminal residue" evidence="1">
    <location>
        <position position="39"/>
    </location>
</feature>